<dbReference type="PANTHER" id="PTHR12899:SF3">
    <property type="entry name" value="LARGE RIBOSOMAL SUBUNIT PROTEIN UL18M"/>
    <property type="match status" value="1"/>
</dbReference>
<evidence type="ECO:0000256" key="5">
    <source>
        <dbReference type="ARBA" id="ARBA00023274"/>
    </source>
</evidence>
<keyword evidence="5 7" id="KW-0687">Ribonucleoprotein</keyword>
<accession>A0ABX8BAG6</accession>
<dbReference type="Gene3D" id="3.30.420.100">
    <property type="match status" value="1"/>
</dbReference>
<dbReference type="RefSeq" id="WP_211429812.1">
    <property type="nucleotide sequence ID" value="NZ_CP072648.1"/>
</dbReference>
<evidence type="ECO:0000256" key="2">
    <source>
        <dbReference type="ARBA" id="ARBA00022730"/>
    </source>
</evidence>
<keyword evidence="4 7" id="KW-0689">Ribosomal protein</keyword>
<evidence type="ECO:0000256" key="3">
    <source>
        <dbReference type="ARBA" id="ARBA00022884"/>
    </source>
</evidence>
<dbReference type="HAMAP" id="MF_01337_B">
    <property type="entry name" value="Ribosomal_uL18_B"/>
    <property type="match status" value="1"/>
</dbReference>
<evidence type="ECO:0000256" key="4">
    <source>
        <dbReference type="ARBA" id="ARBA00022980"/>
    </source>
</evidence>
<sequence length="115" mass="13054">MNNVRKGKKNIILPTRFRLCVHRSSKHIRAQIIDDKIGVTICSASSLGKNVQNLELVSEANLSTKIRFANHVGTEIARKAKEKGIFEVFFDRNGYKYHGRIRQLAEAARKEGLSF</sequence>
<dbReference type="GO" id="GO:0005840">
    <property type="term" value="C:ribosome"/>
    <property type="evidence" value="ECO:0007669"/>
    <property type="project" value="UniProtKB-KW"/>
</dbReference>
<name>A0ABX8BAG6_9BACT</name>
<keyword evidence="9" id="KW-1185">Reference proteome</keyword>
<comment type="subunit">
    <text evidence="7">Part of the 50S ribosomal subunit; part of the 5S rRNA/L5/L18/L25 subcomplex. Contacts the 5S and 23S rRNAs.</text>
</comment>
<keyword evidence="2 7" id="KW-0699">rRNA-binding</keyword>
<comment type="similarity">
    <text evidence="1 7">Belongs to the universal ribosomal protein uL18 family.</text>
</comment>
<comment type="function">
    <text evidence="7">This is one of the proteins that bind and probably mediate the attachment of the 5S RNA into the large ribosomal subunit, where it forms part of the central protuberance.</text>
</comment>
<dbReference type="InterPro" id="IPR005484">
    <property type="entry name" value="Ribosomal_uL18_bac/plant/anim"/>
</dbReference>
<protein>
    <recommendedName>
        <fullName evidence="6 7">Large ribosomal subunit protein uL18</fullName>
    </recommendedName>
</protein>
<evidence type="ECO:0000256" key="6">
    <source>
        <dbReference type="ARBA" id="ARBA00035197"/>
    </source>
</evidence>
<organism evidence="8 9">
    <name type="scientific">Chloracidobacterium validum</name>
    <dbReference type="NCBI Taxonomy" id="2821543"/>
    <lineage>
        <taxon>Bacteria</taxon>
        <taxon>Pseudomonadati</taxon>
        <taxon>Acidobacteriota</taxon>
        <taxon>Terriglobia</taxon>
        <taxon>Terriglobales</taxon>
        <taxon>Acidobacteriaceae</taxon>
        <taxon>Chloracidobacterium</taxon>
    </lineage>
</organism>
<dbReference type="SUPFAM" id="SSF53137">
    <property type="entry name" value="Translational machinery components"/>
    <property type="match status" value="1"/>
</dbReference>
<reference evidence="8 9" key="1">
    <citation type="submission" date="2021-03" db="EMBL/GenBank/DDBJ databases">
        <title>Genomic and phenotypic characterization of Chloracidobacterium isolates provides evidence for multiple species.</title>
        <authorList>
            <person name="Saini M.K."/>
            <person name="Costas A.M.G."/>
            <person name="Tank M."/>
            <person name="Bryant D.A."/>
        </authorList>
    </citation>
    <scope>NUCLEOTIDE SEQUENCE [LARGE SCALE GENOMIC DNA]</scope>
    <source>
        <strain evidence="8 9">BV2-C</strain>
    </source>
</reference>
<proteinExistence type="inferred from homology"/>
<evidence type="ECO:0000313" key="9">
    <source>
        <dbReference type="Proteomes" id="UP000676506"/>
    </source>
</evidence>
<dbReference type="NCBIfam" id="TIGR00060">
    <property type="entry name" value="L18_bact"/>
    <property type="match status" value="1"/>
</dbReference>
<evidence type="ECO:0000256" key="1">
    <source>
        <dbReference type="ARBA" id="ARBA00007116"/>
    </source>
</evidence>
<evidence type="ECO:0000256" key="7">
    <source>
        <dbReference type="HAMAP-Rule" id="MF_01337"/>
    </source>
</evidence>
<dbReference type="Pfam" id="PF00861">
    <property type="entry name" value="Ribosomal_L18p"/>
    <property type="match status" value="1"/>
</dbReference>
<dbReference type="InterPro" id="IPR057268">
    <property type="entry name" value="Ribosomal_L18"/>
</dbReference>
<gene>
    <name evidence="7" type="primary">rplR</name>
    <name evidence="8" type="ORF">J8C06_03330</name>
</gene>
<dbReference type="Proteomes" id="UP000676506">
    <property type="component" value="Chromosome 1"/>
</dbReference>
<evidence type="ECO:0000313" key="8">
    <source>
        <dbReference type="EMBL" id="QUW03922.1"/>
    </source>
</evidence>
<keyword evidence="3 7" id="KW-0694">RNA-binding</keyword>
<dbReference type="InterPro" id="IPR004389">
    <property type="entry name" value="Ribosomal_uL18_bac-type"/>
</dbReference>
<dbReference type="EMBL" id="CP072648">
    <property type="protein sequence ID" value="QUW03922.1"/>
    <property type="molecule type" value="Genomic_DNA"/>
</dbReference>
<dbReference type="PANTHER" id="PTHR12899">
    <property type="entry name" value="39S RIBOSOMAL PROTEIN L18, MITOCHONDRIAL"/>
    <property type="match status" value="1"/>
</dbReference>
<dbReference type="CDD" id="cd00432">
    <property type="entry name" value="Ribosomal_L18_L5e"/>
    <property type="match status" value="1"/>
</dbReference>